<organism evidence="3 4">
    <name type="scientific">Seminavis robusta</name>
    <dbReference type="NCBI Taxonomy" id="568900"/>
    <lineage>
        <taxon>Eukaryota</taxon>
        <taxon>Sar</taxon>
        <taxon>Stramenopiles</taxon>
        <taxon>Ochrophyta</taxon>
        <taxon>Bacillariophyta</taxon>
        <taxon>Bacillariophyceae</taxon>
        <taxon>Bacillariophycidae</taxon>
        <taxon>Naviculales</taxon>
        <taxon>Naviculaceae</taxon>
        <taxon>Seminavis</taxon>
    </lineage>
</organism>
<keyword evidence="1" id="KW-0732">Signal</keyword>
<comment type="caution">
    <text evidence="3">The sequence shown here is derived from an EMBL/GenBank/DDBJ whole genome shotgun (WGS) entry which is preliminary data.</text>
</comment>
<feature type="signal peptide" evidence="1">
    <location>
        <begin position="1"/>
        <end position="22"/>
    </location>
</feature>
<dbReference type="OrthoDB" id="203487at2759"/>
<dbReference type="PANTHER" id="PTHR12461">
    <property type="entry name" value="HYPOXIA-INDUCIBLE FACTOR 1 ALPHA INHIBITOR-RELATED"/>
    <property type="match status" value="1"/>
</dbReference>
<dbReference type="Gene3D" id="2.60.120.650">
    <property type="entry name" value="Cupin"/>
    <property type="match status" value="1"/>
</dbReference>
<dbReference type="AlphaFoldDB" id="A0A9N8EYW4"/>
<dbReference type="PROSITE" id="PS51184">
    <property type="entry name" value="JMJC"/>
    <property type="match status" value="1"/>
</dbReference>
<dbReference type="Proteomes" id="UP001153069">
    <property type="component" value="Unassembled WGS sequence"/>
</dbReference>
<dbReference type="PANTHER" id="PTHR12461:SF105">
    <property type="entry name" value="HYPOXIA-INDUCIBLE FACTOR 1-ALPHA INHIBITOR"/>
    <property type="match status" value="1"/>
</dbReference>
<reference evidence="3" key="1">
    <citation type="submission" date="2020-06" db="EMBL/GenBank/DDBJ databases">
        <authorList>
            <consortium name="Plant Systems Biology data submission"/>
        </authorList>
    </citation>
    <scope>NUCLEOTIDE SEQUENCE</scope>
    <source>
        <strain evidence="3">D6</strain>
    </source>
</reference>
<dbReference type="Pfam" id="PF13621">
    <property type="entry name" value="Cupin_8"/>
    <property type="match status" value="1"/>
</dbReference>
<feature type="chain" id="PRO_5040182503" evidence="1">
    <location>
        <begin position="23"/>
        <end position="410"/>
    </location>
</feature>
<dbReference type="InterPro" id="IPR003347">
    <property type="entry name" value="JmjC_dom"/>
</dbReference>
<name>A0A9N8EYW4_9STRA</name>
<evidence type="ECO:0000259" key="2">
    <source>
        <dbReference type="PROSITE" id="PS51184"/>
    </source>
</evidence>
<feature type="domain" description="JmjC" evidence="2">
    <location>
        <begin position="277"/>
        <end position="410"/>
    </location>
</feature>
<gene>
    <name evidence="3" type="ORF">SEMRO_1968_G308430.1</name>
</gene>
<evidence type="ECO:0000313" key="3">
    <source>
        <dbReference type="EMBL" id="CAB9527270.1"/>
    </source>
</evidence>
<keyword evidence="4" id="KW-1185">Reference proteome</keyword>
<dbReference type="InterPro" id="IPR041667">
    <property type="entry name" value="Cupin_8"/>
</dbReference>
<evidence type="ECO:0000313" key="4">
    <source>
        <dbReference type="Proteomes" id="UP001153069"/>
    </source>
</evidence>
<proteinExistence type="predicted"/>
<protein>
    <submittedName>
        <fullName evidence="3">Transcription factor jumonji</fullName>
    </submittedName>
</protein>
<dbReference type="EMBL" id="CAICTM010001966">
    <property type="protein sequence ID" value="CAB9527270.1"/>
    <property type="molecule type" value="Genomic_DNA"/>
</dbReference>
<accession>A0A9N8EYW4</accession>
<dbReference type="SUPFAM" id="SSF51197">
    <property type="entry name" value="Clavaminate synthase-like"/>
    <property type="match status" value="1"/>
</dbReference>
<sequence>MRGPKFNHCLLLVVGLLVLCLAIIVSEHPTTASISNQVITDGEEGGIDDDDEDAAGGAYYWEVADDSSDDEEESFFGIPFTDKDEQEEWSRYYKPRRGYDPVEHRWNDIPVTERKKLEVMGWNEEAWESDDVSKMTFYNENEILDFDDLPDDRAAVYDDDPLRFAQRRFVNFHTSIFRRGADPSVFRAKKIKLSLPGFNQFSTSYFNSSEARNAEVGVTMGATLGHDESDVHQVSVGDYLDAMYSGNSTYYLKLEDVDAEKKDFAAVGNLFKKEIHHALKELRDYTAFPRQLQNEYDLDDFHWAMFLGAAKTSTGLHYDTDQFNCLYVVEGKKKVVVIPNDENSEGMYPFKSIFNGSAWSDANVLVDDVTLPSGGRSIILHSGEAIVIPYRWWHSVVNLEQTMSFSFRLG</sequence>
<evidence type="ECO:0000256" key="1">
    <source>
        <dbReference type="SAM" id="SignalP"/>
    </source>
</evidence>